<organismHost>
    <name type="scientific">Micromonas pusilla</name>
    <name type="common">Picoplanktonic green alga</name>
    <name type="synonym">Chromulina pusilla</name>
    <dbReference type="NCBI Taxonomy" id="38833"/>
</organismHost>
<accession>G9E5V1</accession>
<organism evidence="1 2">
    <name type="scientific">Micromonas pusilla virus SP1</name>
    <name type="common">MpV-SP1</name>
    <dbReference type="NCBI Taxonomy" id="373996"/>
    <lineage>
        <taxon>Viruses</taxon>
        <taxon>Varidnaviria</taxon>
        <taxon>Bamfordvirae</taxon>
        <taxon>Nucleocytoviricota</taxon>
        <taxon>Megaviricetes</taxon>
        <taxon>Algavirales</taxon>
        <taxon>Phycodnaviridae</taxon>
        <taxon>Prasinovirus</taxon>
        <taxon>Prasinovirus micromonas</taxon>
    </lineage>
</organism>
<keyword evidence="2" id="KW-1185">Reference proteome</keyword>
<evidence type="ECO:0000313" key="1">
    <source>
        <dbReference type="EMBL" id="AET85020.1"/>
    </source>
</evidence>
<reference evidence="1 2" key="1">
    <citation type="submission" date="2010-12" db="EMBL/GenBank/DDBJ databases">
        <title>The Genome Sequence of Micromonas pusilla virus SP1.</title>
        <authorList>
            <consortium name="The Broad Institute Genome Sequencing Platform"/>
            <person name="Henn M.R."/>
            <person name="Suttle C."/>
            <person name="Winget D."/>
            <person name="Chan A."/>
            <person name="Levin J."/>
            <person name="Malboeuf C."/>
            <person name="Casali M."/>
            <person name="Russ C."/>
            <person name="Lennon N."/>
            <person name="Chapman S.B."/>
            <person name="Erlich R."/>
            <person name="Young S.K."/>
            <person name="Yandava C."/>
            <person name="Zeng Q."/>
            <person name="Alvarado L."/>
            <person name="Anderson S."/>
            <person name="Berlin A."/>
            <person name="Chen Z."/>
            <person name="Freedman E."/>
            <person name="Gellesch M."/>
            <person name="Goldberg J."/>
            <person name="Green L."/>
            <person name="Griggs A."/>
            <person name="Gujja S."/>
            <person name="Heilman E.R."/>
            <person name="Heiman D."/>
            <person name="Hollinger A."/>
            <person name="Howarth C."/>
            <person name="Larson L."/>
            <person name="Mehta T."/>
            <person name="Pearson M."/>
            <person name="Roberts A."/>
            <person name="Ryan E."/>
            <person name="Saif S."/>
            <person name="Shea T."/>
            <person name="Shenoy N."/>
            <person name="Sisk P."/>
            <person name="Stolte C."/>
            <person name="Sykes S."/>
            <person name="White J."/>
            <person name="Haas B."/>
            <person name="Nusbaum C."/>
            <person name="Birren B."/>
        </authorList>
    </citation>
    <scope>NUCLEOTIDE SEQUENCE [LARGE SCALE GENOMIC DNA]</scope>
    <source>
        <strain evidence="1 2">SP1</strain>
    </source>
</reference>
<gene>
    <name evidence="1" type="ORF">MPXG_00222</name>
</gene>
<protein>
    <submittedName>
        <fullName evidence="1">Uncharacterized protein</fullName>
    </submittedName>
</protein>
<dbReference type="EMBL" id="JF974320">
    <property type="protein sequence ID" value="AET85020.1"/>
    <property type="molecule type" value="Genomic_DNA"/>
</dbReference>
<name>G9E5V1_MPSP1</name>
<proteinExistence type="predicted"/>
<evidence type="ECO:0000313" key="2">
    <source>
        <dbReference type="Proteomes" id="UP000232710"/>
    </source>
</evidence>
<dbReference type="Proteomes" id="UP000232710">
    <property type="component" value="Segment"/>
</dbReference>
<sequence length="118" mass="13832">MSKGPEIVSNNHMCAERQLIKRLYRECLKSGYKPHQFTEWLHRKHGDLIVSRQNIYGDAISMPCVICRKVMERLNISWWAHDGCQWIHSKKSKFVPESRPTSKQMRVLGFGGYDQPQS</sequence>